<dbReference type="InterPro" id="IPR023166">
    <property type="entry name" value="BaiN-like_dom_sf"/>
</dbReference>
<dbReference type="PRINTS" id="PR00411">
    <property type="entry name" value="PNDRDTASEI"/>
</dbReference>
<dbReference type="PANTHER" id="PTHR42887">
    <property type="entry name" value="OS12G0638800 PROTEIN"/>
    <property type="match status" value="1"/>
</dbReference>
<dbReference type="Gene3D" id="2.40.30.10">
    <property type="entry name" value="Translation factors"/>
    <property type="match status" value="1"/>
</dbReference>
<dbReference type="InterPro" id="IPR057661">
    <property type="entry name" value="RsdA/BaiN/AoA(So)_Rossmann"/>
</dbReference>
<comment type="caution">
    <text evidence="6">The sequence shown here is derived from an EMBL/GenBank/DDBJ whole genome shotgun (WGS) entry which is preliminary data.</text>
</comment>
<organism evidence="6 7">
    <name type="scientific">Siculibacillus lacustris</name>
    <dbReference type="NCBI Taxonomy" id="1549641"/>
    <lineage>
        <taxon>Bacteria</taxon>
        <taxon>Pseudomonadati</taxon>
        <taxon>Pseudomonadota</taxon>
        <taxon>Alphaproteobacteria</taxon>
        <taxon>Hyphomicrobiales</taxon>
        <taxon>Ancalomicrobiaceae</taxon>
        <taxon>Siculibacillus</taxon>
    </lineage>
</organism>
<dbReference type="Gene3D" id="1.10.8.260">
    <property type="entry name" value="HI0933 insert domain-like"/>
    <property type="match status" value="1"/>
</dbReference>
<proteinExistence type="predicted"/>
<keyword evidence="7" id="KW-1185">Reference proteome</keyword>
<dbReference type="RefSeq" id="WP_131305185.1">
    <property type="nucleotide sequence ID" value="NZ_SJFN01000001.1"/>
</dbReference>
<dbReference type="EMBL" id="SJFN01000001">
    <property type="protein sequence ID" value="TBW41424.1"/>
    <property type="molecule type" value="Genomic_DNA"/>
</dbReference>
<dbReference type="OrthoDB" id="5288829at2"/>
<keyword evidence="3" id="KW-0274">FAD</keyword>
<dbReference type="SUPFAM" id="SSF160996">
    <property type="entry name" value="HI0933 insert domain-like"/>
    <property type="match status" value="1"/>
</dbReference>
<protein>
    <submittedName>
        <fullName evidence="6">TIGR03862 family flavoprotein</fullName>
    </submittedName>
</protein>
<gene>
    <name evidence="6" type="ORF">EYW49_00505</name>
</gene>
<evidence type="ECO:0000259" key="4">
    <source>
        <dbReference type="Pfam" id="PF03486"/>
    </source>
</evidence>
<dbReference type="Proteomes" id="UP000292781">
    <property type="component" value="Unassembled WGS sequence"/>
</dbReference>
<evidence type="ECO:0000313" key="7">
    <source>
        <dbReference type="Proteomes" id="UP000292781"/>
    </source>
</evidence>
<dbReference type="PANTHER" id="PTHR42887:SF1">
    <property type="entry name" value="BLR3961 PROTEIN"/>
    <property type="match status" value="1"/>
</dbReference>
<evidence type="ECO:0000313" key="6">
    <source>
        <dbReference type="EMBL" id="TBW41424.1"/>
    </source>
</evidence>
<evidence type="ECO:0000256" key="1">
    <source>
        <dbReference type="ARBA" id="ARBA00001974"/>
    </source>
</evidence>
<dbReference type="NCBIfam" id="TIGR03862">
    <property type="entry name" value="flavo_PP4765"/>
    <property type="match status" value="1"/>
</dbReference>
<dbReference type="SUPFAM" id="SSF51905">
    <property type="entry name" value="FAD/NAD(P)-binding domain"/>
    <property type="match status" value="1"/>
</dbReference>
<evidence type="ECO:0000256" key="3">
    <source>
        <dbReference type="ARBA" id="ARBA00022827"/>
    </source>
</evidence>
<reference evidence="6 7" key="1">
    <citation type="submission" date="2019-02" db="EMBL/GenBank/DDBJ databases">
        <title>Siculibacillus lacustris gen. nov., sp. nov., a new rosette-forming bacterium isolated from a freshwater crater lake (Lake St. Ana, Romania).</title>
        <authorList>
            <person name="Felfoldi T."/>
            <person name="Marton Z."/>
            <person name="Szabo A."/>
            <person name="Mentes A."/>
            <person name="Boka K."/>
            <person name="Marialigeti K."/>
            <person name="Mathe I."/>
            <person name="Koncz M."/>
            <person name="Schumann P."/>
            <person name="Toth E."/>
        </authorList>
    </citation>
    <scope>NUCLEOTIDE SEQUENCE [LARGE SCALE GENOMIC DNA]</scope>
    <source>
        <strain evidence="6 7">SA-279</strain>
    </source>
</reference>
<dbReference type="InterPro" id="IPR004792">
    <property type="entry name" value="BaiN-like"/>
</dbReference>
<dbReference type="Gene3D" id="3.50.50.60">
    <property type="entry name" value="FAD/NAD(P)-binding domain"/>
    <property type="match status" value="1"/>
</dbReference>
<feature type="domain" description="RsdA/BaiN/AoA(So)-like Rossmann fold-like" evidence="4">
    <location>
        <begin position="10"/>
        <end position="401"/>
    </location>
</feature>
<keyword evidence="2" id="KW-0285">Flavoprotein</keyword>
<dbReference type="AlphaFoldDB" id="A0A4Q9VYY8"/>
<dbReference type="NCBIfam" id="TIGR00275">
    <property type="entry name" value="aminoacetone oxidase family FAD-binding enzyme"/>
    <property type="match status" value="1"/>
</dbReference>
<dbReference type="Pfam" id="PF22780">
    <property type="entry name" value="HI0933_like_1st"/>
    <property type="match status" value="1"/>
</dbReference>
<dbReference type="Pfam" id="PF03486">
    <property type="entry name" value="HI0933_like"/>
    <property type="match status" value="1"/>
</dbReference>
<dbReference type="InterPro" id="IPR055178">
    <property type="entry name" value="RsdA/BaiN/AoA(So)-like_dom"/>
</dbReference>
<evidence type="ECO:0000259" key="5">
    <source>
        <dbReference type="Pfam" id="PF22780"/>
    </source>
</evidence>
<name>A0A4Q9VYY8_9HYPH</name>
<sequence>MDRERGDGPRVVVIGAGPAGLMAAETIAAAGHAVTVVDRMPSVARKFLMAGRGGLNLTHSEPLDQFLGRYGAARDALAPAIEAFPPEALRAWAAGLGEETFVGSSGRVFPTAFKASPLLRAWLARLAGLGVVARTRTTWTGFAEDGVTVLDADGAAETIPADAVVLALGGASWPRLGSDGRWTSILEEAGIVVSPLRPANCGFSVAWTEVFRERFAGEPLKRLTISFGEHVAVGEAMVTADGLEGGAIYTLSGPLREAIAAANGPVEVVLDLKPGMSPEMIVAALGSTGRRGDTLTNRLRKALHLPPVAIGLLREGVGRILPEDPAELARLLKALPIRVVAASAIERAISSAGGIAFSEIDRNFMLYHLRGVFVAGEMLDWEAPTGGYLLQACFSTGRAAGLGVLRRLRLQAEAPPVVTPPPLEPSES</sequence>
<dbReference type="InterPro" id="IPR022460">
    <property type="entry name" value="Flavoprotein_PP4765"/>
</dbReference>
<comment type="cofactor">
    <cofactor evidence="1">
        <name>FAD</name>
        <dbReference type="ChEBI" id="CHEBI:57692"/>
    </cofactor>
</comment>
<accession>A0A4Q9VYY8</accession>
<evidence type="ECO:0000256" key="2">
    <source>
        <dbReference type="ARBA" id="ARBA00022630"/>
    </source>
</evidence>
<dbReference type="InterPro" id="IPR036188">
    <property type="entry name" value="FAD/NAD-bd_sf"/>
</dbReference>
<feature type="domain" description="RsdA/BaiN/AoA(So)-like insert" evidence="5">
    <location>
        <begin position="197"/>
        <end position="350"/>
    </location>
</feature>